<keyword evidence="3 7" id="KW-0067">ATP-binding</keyword>
<dbReference type="Gene3D" id="1.20.58.2180">
    <property type="match status" value="1"/>
</dbReference>
<dbReference type="PROSITE" id="PS50983">
    <property type="entry name" value="FE_B12_PBP"/>
    <property type="match status" value="1"/>
</dbReference>
<dbReference type="PROSITE" id="PS50893">
    <property type="entry name" value="ABC_TRANSPORTER_2"/>
    <property type="match status" value="1"/>
</dbReference>
<evidence type="ECO:0000256" key="3">
    <source>
        <dbReference type="ARBA" id="ARBA00022840"/>
    </source>
</evidence>
<feature type="region of interest" description="Disordered" evidence="4">
    <location>
        <begin position="238"/>
        <end position="259"/>
    </location>
</feature>
<sequence>MLTWENVSHDYGTGPVLADVGLRVAPGEVLALAGRSGCGKTSLLNMAAGLLAPTSGHVSNTFSHTACVFQEPRLLPWRRTEDNIGFGLKALGIPRAERTARAHRLAERMGLNPGDLAKYPHALSGGMRQRASLARALAVEPDLLLLDEPFSALDVGLRHELQDLVRSLIDERGLAAVFVTHDLAEAVRLSDRIVILAPSPGRVVLEQRIGEPFAARGEAFVRRITDGLQTAPTVRAAFSRNDPSPVTPTDIPTAPSRTRPATNEVNMVEFKPVHLPETTLATDMAGRKVLVKTNIERVFGYNPMVTSLLFCLAPKKIAGLGMPPMPPERMLAGPEYLSLPVLGVMGGDFGGGKSTFDKDAVRQRGVDLILSLTLFALDEVEVNAAERLQQEMGIPVLVYDGCLDRTGEVLRRVGALVGTPDRGNTLADYFDEKFRHIVRTVAEIPHGERRTVYYAQSPTGLLTEPRRSRHGEIIEYAGGVNAAEVFEQRGCGRTPVCATDLARWDPDVVIMLSDEGKSPQRLYNRMRTDPFWSRLKAVRNNAVFEPPAGMYNWFDRPPSVNRLMGLIWLTNLLYPEWFAWDMVRETREFYKLFYRMDLGSKQAEILLGPSLRGLAN</sequence>
<proteinExistence type="predicted"/>
<dbReference type="AlphaFoldDB" id="A0A1J5MZJ1"/>
<keyword evidence="1" id="KW-0813">Transport</keyword>
<dbReference type="SUPFAM" id="SSF53807">
    <property type="entry name" value="Helical backbone' metal receptor"/>
    <property type="match status" value="1"/>
</dbReference>
<feature type="domain" description="Fe/B12 periplasmic-binding" evidence="6">
    <location>
        <begin position="297"/>
        <end position="577"/>
    </location>
</feature>
<dbReference type="GO" id="GO:0005524">
    <property type="term" value="F:ATP binding"/>
    <property type="evidence" value="ECO:0007669"/>
    <property type="project" value="UniProtKB-KW"/>
</dbReference>
<keyword evidence="8" id="KW-1185">Reference proteome</keyword>
<name>A0A1J5MZJ1_9BACT</name>
<keyword evidence="7" id="KW-0378">Hydrolase</keyword>
<dbReference type="PANTHER" id="PTHR42788:SF19">
    <property type="entry name" value="ALIPHATIC SULFONATES IMPORT ATP-BINDING PROTEIN SSUB 2"/>
    <property type="match status" value="1"/>
</dbReference>
<dbReference type="CDD" id="cd03293">
    <property type="entry name" value="ABC_NrtD_SsuB_transporters"/>
    <property type="match status" value="1"/>
</dbReference>
<dbReference type="GO" id="GO:0016887">
    <property type="term" value="F:ATP hydrolysis activity"/>
    <property type="evidence" value="ECO:0007669"/>
    <property type="project" value="InterPro"/>
</dbReference>
<organism evidence="7 8">
    <name type="scientific">Pseudodesulfovibrio hydrargyri</name>
    <dbReference type="NCBI Taxonomy" id="2125990"/>
    <lineage>
        <taxon>Bacteria</taxon>
        <taxon>Pseudomonadati</taxon>
        <taxon>Thermodesulfobacteriota</taxon>
        <taxon>Desulfovibrionia</taxon>
        <taxon>Desulfovibrionales</taxon>
        <taxon>Desulfovibrionaceae</taxon>
    </lineage>
</organism>
<evidence type="ECO:0000313" key="8">
    <source>
        <dbReference type="Proteomes" id="UP000181901"/>
    </source>
</evidence>
<dbReference type="InterPro" id="IPR027417">
    <property type="entry name" value="P-loop_NTPase"/>
</dbReference>
<accession>A0A1J5MZJ1</accession>
<dbReference type="SUPFAM" id="SSF52540">
    <property type="entry name" value="P-loop containing nucleoside triphosphate hydrolases"/>
    <property type="match status" value="1"/>
</dbReference>
<dbReference type="PANTHER" id="PTHR42788">
    <property type="entry name" value="TAURINE IMPORT ATP-BINDING PROTEIN-RELATED"/>
    <property type="match status" value="1"/>
</dbReference>
<dbReference type="SMART" id="SM00382">
    <property type="entry name" value="AAA"/>
    <property type="match status" value="1"/>
</dbReference>
<evidence type="ECO:0000256" key="2">
    <source>
        <dbReference type="ARBA" id="ARBA00022741"/>
    </source>
</evidence>
<evidence type="ECO:0000259" key="5">
    <source>
        <dbReference type="PROSITE" id="PS50893"/>
    </source>
</evidence>
<dbReference type="PROSITE" id="PS00211">
    <property type="entry name" value="ABC_TRANSPORTER_1"/>
    <property type="match status" value="1"/>
</dbReference>
<evidence type="ECO:0000256" key="1">
    <source>
        <dbReference type="ARBA" id="ARBA00022448"/>
    </source>
</evidence>
<dbReference type="InterPro" id="IPR002491">
    <property type="entry name" value="ABC_transptr_periplasmic_BD"/>
</dbReference>
<comment type="caution">
    <text evidence="7">The sequence shown here is derived from an EMBL/GenBank/DDBJ whole genome shotgun (WGS) entry which is preliminary data.</text>
</comment>
<dbReference type="Gene3D" id="3.40.50.300">
    <property type="entry name" value="P-loop containing nucleotide triphosphate hydrolases"/>
    <property type="match status" value="1"/>
</dbReference>
<evidence type="ECO:0000313" key="7">
    <source>
        <dbReference type="EMBL" id="OIQ51410.1"/>
    </source>
</evidence>
<dbReference type="InterPro" id="IPR050166">
    <property type="entry name" value="ABC_transporter_ATP-bind"/>
</dbReference>
<dbReference type="Gene3D" id="3.40.50.1980">
    <property type="entry name" value="Nitrogenase molybdenum iron protein domain"/>
    <property type="match status" value="2"/>
</dbReference>
<dbReference type="OrthoDB" id="9775594at2"/>
<dbReference type="Proteomes" id="UP000181901">
    <property type="component" value="Unassembled WGS sequence"/>
</dbReference>
<dbReference type="InterPro" id="IPR003593">
    <property type="entry name" value="AAA+_ATPase"/>
</dbReference>
<dbReference type="EC" id="3.6.3.36" evidence="7"/>
<protein>
    <submittedName>
        <fullName evidence="7">Taurine import ATP-binding protein TauB</fullName>
        <ecNumber evidence="7">3.6.3.36</ecNumber>
    </submittedName>
</protein>
<dbReference type="InterPro" id="IPR017871">
    <property type="entry name" value="ABC_transporter-like_CS"/>
</dbReference>
<keyword evidence="2" id="KW-0547">Nucleotide-binding</keyword>
<dbReference type="EMBL" id="LKAQ01000004">
    <property type="protein sequence ID" value="OIQ51410.1"/>
    <property type="molecule type" value="Genomic_DNA"/>
</dbReference>
<reference evidence="7 8" key="1">
    <citation type="submission" date="2015-09" db="EMBL/GenBank/DDBJ databases">
        <title>Genome of Desulfovibrio dechloracetivorans BerOc1, a mercury methylating strain isolated from highly hydrocarbons and metals contaminated coastal sediments.</title>
        <authorList>
            <person name="Goni Urriza M."/>
            <person name="Gassie C."/>
            <person name="Bouchez O."/>
            <person name="Klopp C."/>
            <person name="Ranchou-Peyruse A."/>
            <person name="Remy G."/>
        </authorList>
    </citation>
    <scope>NUCLEOTIDE SEQUENCE [LARGE SCALE GENOMIC DNA]</scope>
    <source>
        <strain evidence="7 8">BerOc1</strain>
    </source>
</reference>
<evidence type="ECO:0000259" key="6">
    <source>
        <dbReference type="PROSITE" id="PS50983"/>
    </source>
</evidence>
<dbReference type="Pfam" id="PF01497">
    <property type="entry name" value="Peripla_BP_2"/>
    <property type="match status" value="1"/>
</dbReference>
<dbReference type="RefSeq" id="WP_071546892.1">
    <property type="nucleotide sequence ID" value="NZ_LKAQ01000004.1"/>
</dbReference>
<feature type="domain" description="ABC transporter" evidence="5">
    <location>
        <begin position="2"/>
        <end position="225"/>
    </location>
</feature>
<dbReference type="Pfam" id="PF00005">
    <property type="entry name" value="ABC_tran"/>
    <property type="match status" value="1"/>
</dbReference>
<gene>
    <name evidence="7" type="primary">tauB_2</name>
    <name evidence="7" type="ORF">BerOc1_03363</name>
</gene>
<dbReference type="InterPro" id="IPR003439">
    <property type="entry name" value="ABC_transporter-like_ATP-bd"/>
</dbReference>
<evidence type="ECO:0000256" key="4">
    <source>
        <dbReference type="SAM" id="MobiDB-lite"/>
    </source>
</evidence>